<dbReference type="VEuPathDB" id="FungiDB:G647_05546"/>
<accession>V9DAL2</accession>
<dbReference type="Proteomes" id="UP000030678">
    <property type="component" value="Unassembled WGS sequence"/>
</dbReference>
<proteinExistence type="predicted"/>
<dbReference type="EMBL" id="KB822705">
    <property type="protein sequence ID" value="ETI23741.1"/>
    <property type="molecule type" value="Genomic_DNA"/>
</dbReference>
<reference evidence="2 3" key="1">
    <citation type="submission" date="2013-03" db="EMBL/GenBank/DDBJ databases">
        <title>The Genome Sequence of Cladophialophora carrionii CBS 160.54.</title>
        <authorList>
            <consortium name="The Broad Institute Genomics Platform"/>
            <person name="Cuomo C."/>
            <person name="de Hoog S."/>
            <person name="Gorbushina A."/>
            <person name="Walker B."/>
            <person name="Young S.K."/>
            <person name="Zeng Q."/>
            <person name="Gargeya S."/>
            <person name="Fitzgerald M."/>
            <person name="Haas B."/>
            <person name="Abouelleil A."/>
            <person name="Allen A.W."/>
            <person name="Alvarado L."/>
            <person name="Arachchi H.M."/>
            <person name="Berlin A.M."/>
            <person name="Chapman S.B."/>
            <person name="Gainer-Dewar J."/>
            <person name="Goldberg J."/>
            <person name="Griggs A."/>
            <person name="Gujja S."/>
            <person name="Hansen M."/>
            <person name="Howarth C."/>
            <person name="Imamovic A."/>
            <person name="Ireland A."/>
            <person name="Larimer J."/>
            <person name="McCowan C."/>
            <person name="Murphy C."/>
            <person name="Pearson M."/>
            <person name="Poon T.W."/>
            <person name="Priest M."/>
            <person name="Roberts A."/>
            <person name="Saif S."/>
            <person name="Shea T."/>
            <person name="Sisk P."/>
            <person name="Sykes S."/>
            <person name="Wortman J."/>
            <person name="Nusbaum C."/>
            <person name="Birren B."/>
        </authorList>
    </citation>
    <scope>NUCLEOTIDE SEQUENCE [LARGE SCALE GENOMIC DNA]</scope>
    <source>
        <strain evidence="2 3">CBS 160.54</strain>
    </source>
</reference>
<evidence type="ECO:0000313" key="2">
    <source>
        <dbReference type="EMBL" id="ETI23741.1"/>
    </source>
</evidence>
<keyword evidence="1" id="KW-1133">Transmembrane helix</keyword>
<keyword evidence="1" id="KW-0812">Transmembrane</keyword>
<keyword evidence="1" id="KW-0472">Membrane</keyword>
<evidence type="ECO:0000313" key="3">
    <source>
        <dbReference type="Proteomes" id="UP000030678"/>
    </source>
</evidence>
<dbReference type="HOGENOM" id="CLU_1073640_0_0_1"/>
<sequence length="259" mass="28452">MAFTPLGDPPSAEKEIGQRKTAPLRLAIGRRVKAQSRLAGRGFFALPLIEADSPPSCLEYKVWATEAREHLININILDDHTSLITSNRINYVTPRAMLNATSVLFTAAHAAMVRSFLWRAGAADTAGSTVQGSLIIPTVRLVVVDSIANVLLGALAVLAVLTVWIRIDVINNETSLFEEPKALLGSAILLHGSDVNAFASHLRRDPEAAQDGRVLAHARRPRRLWGRNLLWSVYRDDVLKKKWKVENWDAPSDTKIVAG</sequence>
<protein>
    <submittedName>
        <fullName evidence="2">Uncharacterized protein</fullName>
    </submittedName>
</protein>
<dbReference type="RefSeq" id="XP_008728096.1">
    <property type="nucleotide sequence ID" value="XM_008729874.1"/>
</dbReference>
<dbReference type="GeneID" id="19984039"/>
<dbReference type="AlphaFoldDB" id="V9DAL2"/>
<feature type="transmembrane region" description="Helical" evidence="1">
    <location>
        <begin position="147"/>
        <end position="167"/>
    </location>
</feature>
<gene>
    <name evidence="2" type="ORF">G647_05546</name>
</gene>
<name>V9DAL2_9EURO</name>
<organism evidence="2 3">
    <name type="scientific">Cladophialophora carrionii CBS 160.54</name>
    <dbReference type="NCBI Taxonomy" id="1279043"/>
    <lineage>
        <taxon>Eukaryota</taxon>
        <taxon>Fungi</taxon>
        <taxon>Dikarya</taxon>
        <taxon>Ascomycota</taxon>
        <taxon>Pezizomycotina</taxon>
        <taxon>Eurotiomycetes</taxon>
        <taxon>Chaetothyriomycetidae</taxon>
        <taxon>Chaetothyriales</taxon>
        <taxon>Herpotrichiellaceae</taxon>
        <taxon>Cladophialophora</taxon>
    </lineage>
</organism>
<dbReference type="OrthoDB" id="3522351at2759"/>
<evidence type="ECO:0000256" key="1">
    <source>
        <dbReference type="SAM" id="Phobius"/>
    </source>
</evidence>